<feature type="region of interest" description="Disordered" evidence="1">
    <location>
        <begin position="50"/>
        <end position="92"/>
    </location>
</feature>
<proteinExistence type="predicted"/>
<evidence type="ECO:0008006" key="5">
    <source>
        <dbReference type="Google" id="ProtNLM"/>
    </source>
</evidence>
<evidence type="ECO:0000256" key="2">
    <source>
        <dbReference type="SAM" id="SignalP"/>
    </source>
</evidence>
<evidence type="ECO:0000313" key="3">
    <source>
        <dbReference type="EMBL" id="RKT43361.1"/>
    </source>
</evidence>
<protein>
    <recommendedName>
        <fullName evidence="5">SHSP domain-containing protein</fullName>
    </recommendedName>
</protein>
<accession>A0A495V1R3</accession>
<dbReference type="CDD" id="cd00298">
    <property type="entry name" value="ACD_sHsps_p23-like"/>
    <property type="match status" value="1"/>
</dbReference>
<dbReference type="Proteomes" id="UP000274556">
    <property type="component" value="Unassembled WGS sequence"/>
</dbReference>
<feature type="chain" id="PRO_5019870792" description="SHSP domain-containing protein" evidence="2">
    <location>
        <begin position="22"/>
        <end position="225"/>
    </location>
</feature>
<feature type="region of interest" description="Disordered" evidence="1">
    <location>
        <begin position="203"/>
        <end position="225"/>
    </location>
</feature>
<evidence type="ECO:0000313" key="4">
    <source>
        <dbReference type="Proteomes" id="UP000274556"/>
    </source>
</evidence>
<dbReference type="Gene3D" id="2.60.40.790">
    <property type="match status" value="1"/>
</dbReference>
<name>A0A495V1R3_9GAMM</name>
<feature type="signal peptide" evidence="2">
    <location>
        <begin position="1"/>
        <end position="21"/>
    </location>
</feature>
<feature type="compositionally biased region" description="Low complexity" evidence="1">
    <location>
        <begin position="79"/>
        <end position="92"/>
    </location>
</feature>
<keyword evidence="4" id="KW-1185">Reference proteome</keyword>
<evidence type="ECO:0000256" key="1">
    <source>
        <dbReference type="SAM" id="MobiDB-lite"/>
    </source>
</evidence>
<organism evidence="3 4">
    <name type="scientific">Thiocapsa rosea</name>
    <dbReference type="NCBI Taxonomy" id="69360"/>
    <lineage>
        <taxon>Bacteria</taxon>
        <taxon>Pseudomonadati</taxon>
        <taxon>Pseudomonadota</taxon>
        <taxon>Gammaproteobacteria</taxon>
        <taxon>Chromatiales</taxon>
        <taxon>Chromatiaceae</taxon>
        <taxon>Thiocapsa</taxon>
    </lineage>
</organism>
<feature type="compositionally biased region" description="Pro residues" evidence="1">
    <location>
        <begin position="61"/>
        <end position="78"/>
    </location>
</feature>
<gene>
    <name evidence="3" type="ORF">BDD21_0694</name>
</gene>
<sequence>MRIAHLTVAVLIIVVSAPTFAWGPYGPPSPGPYAPAAPWAGGWGNHGPFVDPGNPYAPQSFGPPPFMEPPGLPVPPSNPFAAQSNAPSAQPAALSRQARHLSIARRATPDAYLVEIRLENIDPAQVQISSQGRGLRIAYRTRSEEYRKDSFGAGYGQGYSVMSGSASQRLNLPPDADIAAMSREVTSDRIQLRIPRVDLRRSAPWLSPPVPERNAESGRSAAAPE</sequence>
<dbReference type="AlphaFoldDB" id="A0A495V1R3"/>
<reference evidence="3 4" key="1">
    <citation type="submission" date="2018-10" db="EMBL/GenBank/DDBJ databases">
        <title>Genomic Encyclopedia of Archaeal and Bacterial Type Strains, Phase II (KMG-II): from individual species to whole genera.</title>
        <authorList>
            <person name="Goeker M."/>
        </authorList>
    </citation>
    <scope>NUCLEOTIDE SEQUENCE [LARGE SCALE GENOMIC DNA]</scope>
    <source>
        <strain evidence="3 4">DSM 235</strain>
    </source>
</reference>
<dbReference type="EMBL" id="RBXL01000001">
    <property type="protein sequence ID" value="RKT43361.1"/>
    <property type="molecule type" value="Genomic_DNA"/>
</dbReference>
<keyword evidence="2" id="KW-0732">Signal</keyword>
<dbReference type="InterPro" id="IPR008978">
    <property type="entry name" value="HSP20-like_chaperone"/>
</dbReference>
<comment type="caution">
    <text evidence="3">The sequence shown here is derived from an EMBL/GenBank/DDBJ whole genome shotgun (WGS) entry which is preliminary data.</text>
</comment>